<evidence type="ECO:0000313" key="3">
    <source>
        <dbReference type="Proteomes" id="UP001500954"/>
    </source>
</evidence>
<keyword evidence="3" id="KW-1185">Reference proteome</keyword>
<evidence type="ECO:0000256" key="1">
    <source>
        <dbReference type="SAM" id="Phobius"/>
    </source>
</evidence>
<name>A0ABP6XTN8_9FLAO</name>
<gene>
    <name evidence="2" type="ORF">GCM10022395_19390</name>
</gene>
<dbReference type="Proteomes" id="UP001500954">
    <property type="component" value="Unassembled WGS sequence"/>
</dbReference>
<organism evidence="2 3">
    <name type="scientific">Snuella lapsa</name>
    <dbReference type="NCBI Taxonomy" id="870481"/>
    <lineage>
        <taxon>Bacteria</taxon>
        <taxon>Pseudomonadati</taxon>
        <taxon>Bacteroidota</taxon>
        <taxon>Flavobacteriia</taxon>
        <taxon>Flavobacteriales</taxon>
        <taxon>Flavobacteriaceae</taxon>
        <taxon>Snuella</taxon>
    </lineage>
</organism>
<keyword evidence="1" id="KW-0472">Membrane</keyword>
<sequence>MNICFLYFDPGLGAMVVQAIVAAIAGIVLFSKKLMYKVKSFFGIVKRDSLFYDINVKDSDVKSKDVRDK</sequence>
<dbReference type="RefSeq" id="WP_345005788.1">
    <property type="nucleotide sequence ID" value="NZ_BAABCY010000053.1"/>
</dbReference>
<proteinExistence type="predicted"/>
<protein>
    <recommendedName>
        <fullName evidence="4">ATP synthase F0 subunit 8</fullName>
    </recommendedName>
</protein>
<evidence type="ECO:0008006" key="4">
    <source>
        <dbReference type="Google" id="ProtNLM"/>
    </source>
</evidence>
<keyword evidence="1" id="KW-0812">Transmembrane</keyword>
<reference evidence="3" key="1">
    <citation type="journal article" date="2019" name="Int. J. Syst. Evol. Microbiol.">
        <title>The Global Catalogue of Microorganisms (GCM) 10K type strain sequencing project: providing services to taxonomists for standard genome sequencing and annotation.</title>
        <authorList>
            <consortium name="The Broad Institute Genomics Platform"/>
            <consortium name="The Broad Institute Genome Sequencing Center for Infectious Disease"/>
            <person name="Wu L."/>
            <person name="Ma J."/>
        </authorList>
    </citation>
    <scope>NUCLEOTIDE SEQUENCE [LARGE SCALE GENOMIC DNA]</scope>
    <source>
        <strain evidence="3">JCM 17111</strain>
    </source>
</reference>
<accession>A0ABP6XTN8</accession>
<evidence type="ECO:0000313" key="2">
    <source>
        <dbReference type="EMBL" id="GAA3569881.1"/>
    </source>
</evidence>
<keyword evidence="1" id="KW-1133">Transmembrane helix</keyword>
<feature type="transmembrane region" description="Helical" evidence="1">
    <location>
        <begin position="12"/>
        <end position="30"/>
    </location>
</feature>
<dbReference type="EMBL" id="BAABCY010000053">
    <property type="protein sequence ID" value="GAA3569881.1"/>
    <property type="molecule type" value="Genomic_DNA"/>
</dbReference>
<comment type="caution">
    <text evidence="2">The sequence shown here is derived from an EMBL/GenBank/DDBJ whole genome shotgun (WGS) entry which is preliminary data.</text>
</comment>